<proteinExistence type="predicted"/>
<dbReference type="EMBL" id="JAEHOH010000009">
    <property type="protein sequence ID" value="MBK0418873.1"/>
    <property type="molecule type" value="Genomic_DNA"/>
</dbReference>
<dbReference type="AlphaFoldDB" id="A0A934Q7H2"/>
<feature type="transmembrane region" description="Helical" evidence="2">
    <location>
        <begin position="12"/>
        <end position="32"/>
    </location>
</feature>
<keyword evidence="2" id="KW-1133">Transmembrane helix</keyword>
<dbReference type="RefSeq" id="WP_200115019.1">
    <property type="nucleotide sequence ID" value="NZ_JAEHOH010000009.1"/>
</dbReference>
<comment type="caution">
    <text evidence="3">The sequence shown here is derived from an EMBL/GenBank/DDBJ whole genome shotgun (WGS) entry which is preliminary data.</text>
</comment>
<keyword evidence="1" id="KW-0175">Coiled coil</keyword>
<dbReference type="Gene3D" id="3.90.20.10">
    <property type="match status" value="1"/>
</dbReference>
<dbReference type="Proteomes" id="UP000608530">
    <property type="component" value="Unassembled WGS sequence"/>
</dbReference>
<keyword evidence="2" id="KW-0472">Membrane</keyword>
<gene>
    <name evidence="3" type="ORF">JD276_07485</name>
</gene>
<protein>
    <submittedName>
        <fullName evidence="3">Uncharacterized protein</fullName>
    </submittedName>
</protein>
<name>A0A934Q7H2_9MICO</name>
<sequence>MLTMSEPQTWTIIGVFAATLVGMVALVSQLLTRGLAGLRDEMVLRFEHQDERIGARFDRVEDRLDRVEGRLDRMGKQVEDLDRDVQAISKRVFPD</sequence>
<reference evidence="3" key="1">
    <citation type="submission" date="2020-12" db="EMBL/GenBank/DDBJ databases">
        <title>Leucobacter sp. CAS1, isolated from Chromium sludge.</title>
        <authorList>
            <person name="Xu Z."/>
        </authorList>
    </citation>
    <scope>NUCLEOTIDE SEQUENCE</scope>
    <source>
        <strain evidence="3">CSA1</strain>
    </source>
</reference>
<keyword evidence="2" id="KW-0812">Transmembrane</keyword>
<evidence type="ECO:0000256" key="2">
    <source>
        <dbReference type="SAM" id="Phobius"/>
    </source>
</evidence>
<keyword evidence="4" id="KW-1185">Reference proteome</keyword>
<feature type="coiled-coil region" evidence="1">
    <location>
        <begin position="57"/>
        <end position="91"/>
    </location>
</feature>
<organism evidence="3 4">
    <name type="scientific">Leucobacter chromiisoli</name>
    <dbReference type="NCBI Taxonomy" id="2796471"/>
    <lineage>
        <taxon>Bacteria</taxon>
        <taxon>Bacillati</taxon>
        <taxon>Actinomycetota</taxon>
        <taxon>Actinomycetes</taxon>
        <taxon>Micrococcales</taxon>
        <taxon>Microbacteriaceae</taxon>
        <taxon>Leucobacter</taxon>
    </lineage>
</organism>
<evidence type="ECO:0000256" key="1">
    <source>
        <dbReference type="SAM" id="Coils"/>
    </source>
</evidence>
<accession>A0A934Q7H2</accession>
<evidence type="ECO:0000313" key="3">
    <source>
        <dbReference type="EMBL" id="MBK0418873.1"/>
    </source>
</evidence>
<evidence type="ECO:0000313" key="4">
    <source>
        <dbReference type="Proteomes" id="UP000608530"/>
    </source>
</evidence>